<keyword evidence="3" id="KW-0479">Metal-binding</keyword>
<comment type="cofactor">
    <cofactor evidence="3">
        <name>Zn(2+)</name>
        <dbReference type="ChEBI" id="CHEBI:29105"/>
    </cofactor>
    <text evidence="3">Binds 2 Zn(2+) ions.</text>
</comment>
<evidence type="ECO:0000313" key="6">
    <source>
        <dbReference type="EMBL" id="BFP69527.1"/>
    </source>
</evidence>
<dbReference type="InterPro" id="IPR039559">
    <property type="entry name" value="AIM6_PI-PLC-like_dom"/>
</dbReference>
<reference evidence="6" key="1">
    <citation type="submission" date="2024-08" db="EMBL/GenBank/DDBJ databases">
        <title>Whole genome sequence of Tenacibaculum sp. strain pbs-1 associated with black-spot shell disease in Akoya pearl oysters.</title>
        <authorList>
            <person name="Sakatoku A."/>
            <person name="Suzuki T."/>
            <person name="Hatano K."/>
            <person name="Seki M."/>
            <person name="Tanaka D."/>
            <person name="Nakamura S."/>
            <person name="Suzuki N."/>
            <person name="Isshiki T."/>
        </authorList>
    </citation>
    <scope>NUCLEOTIDE SEQUENCE</scope>
    <source>
        <strain evidence="6">Pbs-1</strain>
    </source>
</reference>
<comment type="cofactor">
    <cofactor evidence="3">
        <name>Mg(2+)</name>
        <dbReference type="ChEBI" id="CHEBI:18420"/>
    </cofactor>
    <text evidence="3">Binds 1 Mg(2+) ion.</text>
</comment>
<dbReference type="GO" id="GO:0006629">
    <property type="term" value="P:lipid metabolic process"/>
    <property type="evidence" value="ECO:0007669"/>
    <property type="project" value="InterPro"/>
</dbReference>
<evidence type="ECO:0000256" key="5">
    <source>
        <dbReference type="SAM" id="SignalP"/>
    </source>
</evidence>
<dbReference type="AlphaFoldDB" id="A0AB33KZZ8"/>
<feature type="binding site" evidence="3">
    <location>
        <position position="291"/>
    </location>
    <ligand>
        <name>Zn(2+)</name>
        <dbReference type="ChEBI" id="CHEBI:29105"/>
        <label>2</label>
    </ligand>
</feature>
<feature type="active site" description="Phosphoserine intermediate" evidence="2">
    <location>
        <position position="332"/>
    </location>
</feature>
<dbReference type="Gene3D" id="3.40.720.10">
    <property type="entry name" value="Alkaline Phosphatase, subunit A"/>
    <property type="match status" value="1"/>
</dbReference>
<feature type="binding site" evidence="3">
    <location>
        <position position="385"/>
    </location>
    <ligand>
        <name>Mg(2+)</name>
        <dbReference type="ChEBI" id="CHEBI:18420"/>
    </ligand>
</feature>
<dbReference type="SUPFAM" id="SSF51695">
    <property type="entry name" value="PLC-like phosphodiesterases"/>
    <property type="match status" value="1"/>
</dbReference>
<dbReference type="PANTHER" id="PTHR11596:SF5">
    <property type="entry name" value="ALKALINE PHOSPHATASE"/>
    <property type="match status" value="1"/>
</dbReference>
<dbReference type="SUPFAM" id="SSF53649">
    <property type="entry name" value="Alkaline phosphatase-like"/>
    <property type="match status" value="1"/>
</dbReference>
<sequence length="603" mass="67304">MHKMKFIQKIFLYLILGVGAIQAQTSNPTYKVHSHNDYKQSVPFWKAYAAGVHSLEIDVIFKDNTLFVAHETAEIISKHTIESLYLDPLRTALKNDLQLTHKIQLLIDLKSEPYITLNHLVKILKKYPDLTKNENIQFVISGGKPQVKDYVDYPDYIQFDHQKLTKILNQEAWNKVGLISVDYKNYSVWNGKGRMVADDLKRVKKVIETAHNLNKPFRFWGAPDSESAWKVFTDLKVDFINTDQPFEATKYLKSLSKRVSFNKEKSEVYKPTFAYDQKNKKVENIILLIGDGNGVSQISAAALANGGDLTLTQLRSVGFLKTQSSDDFTTDSAAGGTAIATGTKTYNRAIGVGPDGKPVKNISELLVEYNYNIGLITTDEITGATPSAFYAHQKDRSHMQQIATDLEKSEISLFIGGGAKHFLNKQTMPFSIKNTIEEITTDEERIGVFTAEGGMPGIKQGRGNFLAKATQRSLSFLNSKKEPFLLMIEGAQIDSYGHFNDTHGIIAEGIDFDKAVTEAIKFADANKNTLVIVTADHETSGFSIPQGNVENHMIEGDFTTHDHTGAMVPLFAYGPQSDKLQGVYENSDLLGKILKILKVKTNE</sequence>
<protein>
    <submittedName>
        <fullName evidence="6">Alkaline phosphatase</fullName>
    </submittedName>
</protein>
<dbReference type="GO" id="GO:0004035">
    <property type="term" value="F:alkaline phosphatase activity"/>
    <property type="evidence" value="ECO:0007669"/>
    <property type="project" value="TreeGrafter"/>
</dbReference>
<dbReference type="GO" id="GO:0008081">
    <property type="term" value="F:phosphoric diester hydrolase activity"/>
    <property type="evidence" value="ECO:0007669"/>
    <property type="project" value="InterPro"/>
</dbReference>
<dbReference type="SMART" id="SM00098">
    <property type="entry name" value="alkPPc"/>
    <property type="match status" value="1"/>
</dbReference>
<keyword evidence="1" id="KW-0597">Phosphoprotein</keyword>
<dbReference type="InterPro" id="IPR017850">
    <property type="entry name" value="Alkaline_phosphatase_core_sf"/>
</dbReference>
<evidence type="ECO:0000256" key="4">
    <source>
        <dbReference type="RuleBase" id="RU003946"/>
    </source>
</evidence>
<keyword evidence="3" id="KW-0862">Zinc</keyword>
<accession>A0AB33KZZ8</accession>
<feature type="signal peptide" evidence="5">
    <location>
        <begin position="1"/>
        <end position="23"/>
    </location>
</feature>
<feature type="binding site" evidence="3">
    <location>
        <position position="494"/>
    </location>
    <ligand>
        <name>Zn(2+)</name>
        <dbReference type="ChEBI" id="CHEBI:29105"/>
        <label>2</label>
    </ligand>
</feature>
<dbReference type="PRINTS" id="PR00113">
    <property type="entry name" value="ALKPHPHTASE"/>
</dbReference>
<feature type="chain" id="PRO_5044346417" evidence="5">
    <location>
        <begin position="24"/>
        <end position="603"/>
    </location>
</feature>
<dbReference type="InterPro" id="IPR001952">
    <property type="entry name" value="Alkaline_phosphatase"/>
</dbReference>
<feature type="binding site" evidence="3">
    <location>
        <position position="498"/>
    </location>
    <ligand>
        <name>Zn(2+)</name>
        <dbReference type="ChEBI" id="CHEBI:29105"/>
        <label>2</label>
    </ligand>
</feature>
<dbReference type="EMBL" id="AP035888">
    <property type="protein sequence ID" value="BFP69527.1"/>
    <property type="molecule type" value="Genomic_DNA"/>
</dbReference>
<dbReference type="CDD" id="cd16012">
    <property type="entry name" value="ALP"/>
    <property type="match status" value="1"/>
</dbReference>
<comment type="similarity">
    <text evidence="4">Belongs to the alkaline phosphatase family.</text>
</comment>
<feature type="binding site" evidence="3">
    <location>
        <position position="536"/>
    </location>
    <ligand>
        <name>Zn(2+)</name>
        <dbReference type="ChEBI" id="CHEBI:29105"/>
        <label>2</label>
    </ligand>
</feature>
<evidence type="ECO:0000256" key="1">
    <source>
        <dbReference type="ARBA" id="ARBA00022553"/>
    </source>
</evidence>
<feature type="binding site" evidence="3">
    <location>
        <position position="291"/>
    </location>
    <ligand>
        <name>Mg(2+)</name>
        <dbReference type="ChEBI" id="CHEBI:18420"/>
    </ligand>
</feature>
<dbReference type="Pfam" id="PF13653">
    <property type="entry name" value="GDPD_2"/>
    <property type="match status" value="1"/>
</dbReference>
<keyword evidence="3" id="KW-0460">Magnesium</keyword>
<name>A0AB33KZZ8_9FLAO</name>
<evidence type="ECO:0000256" key="3">
    <source>
        <dbReference type="PIRSR" id="PIRSR601952-2"/>
    </source>
</evidence>
<feature type="binding site" evidence="3">
    <location>
        <position position="537"/>
    </location>
    <ligand>
        <name>Zn(2+)</name>
        <dbReference type="ChEBI" id="CHEBI:29105"/>
        <label>2</label>
    </ligand>
</feature>
<evidence type="ECO:0000256" key="2">
    <source>
        <dbReference type="PIRSR" id="PIRSR601952-1"/>
    </source>
</evidence>
<dbReference type="Gene3D" id="3.20.20.190">
    <property type="entry name" value="Phosphatidylinositol (PI) phosphodiesterase"/>
    <property type="match status" value="1"/>
</dbReference>
<dbReference type="CDD" id="cd08577">
    <property type="entry name" value="PI-PLCc_GDPD_SF_unchar3"/>
    <property type="match status" value="1"/>
</dbReference>
<dbReference type="Pfam" id="PF00245">
    <property type="entry name" value="Alk_phosphatase"/>
    <property type="match status" value="2"/>
</dbReference>
<dbReference type="GO" id="GO:0046872">
    <property type="term" value="F:metal ion binding"/>
    <property type="evidence" value="ECO:0007669"/>
    <property type="project" value="UniProtKB-KW"/>
</dbReference>
<keyword evidence="5" id="KW-0732">Signal</keyword>
<organism evidence="6">
    <name type="scientific">Tenacibaculum sp. Pbs-1</name>
    <dbReference type="NCBI Taxonomy" id="3238748"/>
    <lineage>
        <taxon>Bacteria</taxon>
        <taxon>Pseudomonadati</taxon>
        <taxon>Bacteroidota</taxon>
        <taxon>Flavobacteriia</taxon>
        <taxon>Flavobacteriales</taxon>
        <taxon>Flavobacteriaceae</taxon>
        <taxon>Tenacibaculum</taxon>
    </lineage>
</organism>
<feature type="binding site" evidence="3">
    <location>
        <position position="489"/>
    </location>
    <ligand>
        <name>Mg(2+)</name>
        <dbReference type="ChEBI" id="CHEBI:18420"/>
    </ligand>
</feature>
<gene>
    <name evidence="6" type="ORF">Pbs1_28700</name>
</gene>
<dbReference type="InterPro" id="IPR017946">
    <property type="entry name" value="PLC-like_Pdiesterase_TIM-brl"/>
</dbReference>
<proteinExistence type="inferred from homology"/>
<dbReference type="PANTHER" id="PTHR11596">
    <property type="entry name" value="ALKALINE PHOSPHATASE"/>
    <property type="match status" value="1"/>
</dbReference>